<dbReference type="AlphaFoldDB" id="A0A9P1G1K9"/>
<protein>
    <submittedName>
        <fullName evidence="2">Uncharacterized protein</fullName>
    </submittedName>
</protein>
<sequence length="268" mass="30400">MQRWISAINEDAQEQRRRDRYFLPLSVAEEIIAEQRQLTEEEAAESKRQKAAASTIRRELACARIAAALSSTSDCLSTGLLQLRNWVQYQKDQEEAEAAEAAEAARAEYAAAEAEAAAAETQRLEILERFASILCRALQRSMIVGLSHLGVSNRCCYRSVLLCRAIQRGQSARAAARHEALSKTMQMLKMPRTCEANFSAARNCQELPRDSRLSKRYMGVGISGFIFFKCIHIAVDDWIPEVSLCFDLDTCCKCDRRMSRQICMWRHH</sequence>
<gene>
    <name evidence="2" type="ORF">C1SCF055_LOCUS20792</name>
</gene>
<evidence type="ECO:0000256" key="1">
    <source>
        <dbReference type="SAM" id="Coils"/>
    </source>
</evidence>
<keyword evidence="4" id="KW-1185">Reference proteome</keyword>
<evidence type="ECO:0000313" key="4">
    <source>
        <dbReference type="Proteomes" id="UP001152797"/>
    </source>
</evidence>
<evidence type="ECO:0000313" key="3">
    <source>
        <dbReference type="EMBL" id="CAL1147492.1"/>
    </source>
</evidence>
<dbReference type="Proteomes" id="UP001152797">
    <property type="component" value="Unassembled WGS sequence"/>
</dbReference>
<evidence type="ECO:0000313" key="2">
    <source>
        <dbReference type="EMBL" id="CAI3994117.1"/>
    </source>
</evidence>
<dbReference type="EMBL" id="CAMXCT030001912">
    <property type="protein sequence ID" value="CAL4781429.1"/>
    <property type="molecule type" value="Genomic_DNA"/>
</dbReference>
<dbReference type="EMBL" id="CAMXCT020001912">
    <property type="protein sequence ID" value="CAL1147492.1"/>
    <property type="molecule type" value="Genomic_DNA"/>
</dbReference>
<feature type="coiled-coil region" evidence="1">
    <location>
        <begin position="95"/>
        <end position="129"/>
    </location>
</feature>
<reference evidence="2" key="1">
    <citation type="submission" date="2022-10" db="EMBL/GenBank/DDBJ databases">
        <authorList>
            <person name="Chen Y."/>
            <person name="Dougan E. K."/>
            <person name="Chan C."/>
            <person name="Rhodes N."/>
            <person name="Thang M."/>
        </authorList>
    </citation>
    <scope>NUCLEOTIDE SEQUENCE</scope>
</reference>
<organism evidence="2">
    <name type="scientific">Cladocopium goreaui</name>
    <dbReference type="NCBI Taxonomy" id="2562237"/>
    <lineage>
        <taxon>Eukaryota</taxon>
        <taxon>Sar</taxon>
        <taxon>Alveolata</taxon>
        <taxon>Dinophyceae</taxon>
        <taxon>Suessiales</taxon>
        <taxon>Symbiodiniaceae</taxon>
        <taxon>Cladocopium</taxon>
    </lineage>
</organism>
<accession>A0A9P1G1K9</accession>
<keyword evidence="1" id="KW-0175">Coiled coil</keyword>
<reference evidence="3" key="2">
    <citation type="submission" date="2024-04" db="EMBL/GenBank/DDBJ databases">
        <authorList>
            <person name="Chen Y."/>
            <person name="Shah S."/>
            <person name="Dougan E. K."/>
            <person name="Thang M."/>
            <person name="Chan C."/>
        </authorList>
    </citation>
    <scope>NUCLEOTIDE SEQUENCE [LARGE SCALE GENOMIC DNA]</scope>
</reference>
<proteinExistence type="predicted"/>
<dbReference type="EMBL" id="CAMXCT010001912">
    <property type="protein sequence ID" value="CAI3994117.1"/>
    <property type="molecule type" value="Genomic_DNA"/>
</dbReference>
<name>A0A9P1G1K9_9DINO</name>
<comment type="caution">
    <text evidence="2">The sequence shown here is derived from an EMBL/GenBank/DDBJ whole genome shotgun (WGS) entry which is preliminary data.</text>
</comment>